<dbReference type="Proteomes" id="UP001156903">
    <property type="component" value="Unassembled WGS sequence"/>
</dbReference>
<feature type="region of interest" description="Disordered" evidence="1">
    <location>
        <begin position="169"/>
        <end position="202"/>
    </location>
</feature>
<feature type="compositionally biased region" description="Low complexity" evidence="1">
    <location>
        <begin position="32"/>
        <end position="45"/>
    </location>
</feature>
<organism evidence="3 4">
    <name type="scientific">Hydrogenophaga electricum</name>
    <dbReference type="NCBI Taxonomy" id="1230953"/>
    <lineage>
        <taxon>Bacteria</taxon>
        <taxon>Pseudomonadati</taxon>
        <taxon>Pseudomonadota</taxon>
        <taxon>Betaproteobacteria</taxon>
        <taxon>Burkholderiales</taxon>
        <taxon>Comamonadaceae</taxon>
        <taxon>Hydrogenophaga</taxon>
    </lineage>
</organism>
<sequence length="202" mass="22061">MQPTLTRSFIATVLATTIAGLSATAIAQGAATQPPATPVPQAAQASPDAKPAQPRREARHAQRGERLQKMEKMRAEHQAKLKAELKLAPEQEAAWAAFVARTTPQRPAQPPEAPQDWAKLTTPERLDRMTALKAERDAAFTQRIDATRSFYGQLTAEQKQVFDQQARPFHQAGFKGHGPQHRQGRHPGHPGEGPAPMPAPRS</sequence>
<evidence type="ECO:0000256" key="2">
    <source>
        <dbReference type="SAM" id="SignalP"/>
    </source>
</evidence>
<dbReference type="Pfam" id="PF07813">
    <property type="entry name" value="LTXXQ"/>
    <property type="match status" value="1"/>
</dbReference>
<dbReference type="EMBL" id="BSPB01000015">
    <property type="protein sequence ID" value="GLS14736.1"/>
    <property type="molecule type" value="Genomic_DNA"/>
</dbReference>
<evidence type="ECO:0000256" key="1">
    <source>
        <dbReference type="SAM" id="MobiDB-lite"/>
    </source>
</evidence>
<feature type="compositionally biased region" description="Pro residues" evidence="1">
    <location>
        <begin position="193"/>
        <end position="202"/>
    </location>
</feature>
<keyword evidence="2" id="KW-0732">Signal</keyword>
<keyword evidence="4" id="KW-1185">Reference proteome</keyword>
<dbReference type="InterPro" id="IPR012899">
    <property type="entry name" value="LTXXQ"/>
</dbReference>
<protein>
    <recommendedName>
        <fullName evidence="5">LTXXQ motif family protein</fullName>
    </recommendedName>
</protein>
<dbReference type="RefSeq" id="WP_284307799.1">
    <property type="nucleotide sequence ID" value="NZ_BSPB01000015.1"/>
</dbReference>
<feature type="compositionally biased region" description="Basic and acidic residues" evidence="1">
    <location>
        <begin position="54"/>
        <end position="66"/>
    </location>
</feature>
<accession>A0ABQ6C8Y2</accession>
<reference evidence="4" key="1">
    <citation type="journal article" date="2019" name="Int. J. Syst. Evol. Microbiol.">
        <title>The Global Catalogue of Microorganisms (GCM) 10K type strain sequencing project: providing services to taxonomists for standard genome sequencing and annotation.</title>
        <authorList>
            <consortium name="The Broad Institute Genomics Platform"/>
            <consortium name="The Broad Institute Genome Sequencing Center for Infectious Disease"/>
            <person name="Wu L."/>
            <person name="Ma J."/>
        </authorList>
    </citation>
    <scope>NUCLEOTIDE SEQUENCE [LARGE SCALE GENOMIC DNA]</scope>
    <source>
        <strain evidence="4">NBRC 109341</strain>
    </source>
</reference>
<evidence type="ECO:0008006" key="5">
    <source>
        <dbReference type="Google" id="ProtNLM"/>
    </source>
</evidence>
<comment type="caution">
    <text evidence="3">The sequence shown here is derived from an EMBL/GenBank/DDBJ whole genome shotgun (WGS) entry which is preliminary data.</text>
</comment>
<feature type="compositionally biased region" description="Basic residues" evidence="1">
    <location>
        <begin position="178"/>
        <end position="188"/>
    </location>
</feature>
<feature type="region of interest" description="Disordered" evidence="1">
    <location>
        <begin position="32"/>
        <end position="66"/>
    </location>
</feature>
<feature type="chain" id="PRO_5046418153" description="LTXXQ motif family protein" evidence="2">
    <location>
        <begin position="28"/>
        <end position="202"/>
    </location>
</feature>
<feature type="signal peptide" evidence="2">
    <location>
        <begin position="1"/>
        <end position="27"/>
    </location>
</feature>
<evidence type="ECO:0000313" key="4">
    <source>
        <dbReference type="Proteomes" id="UP001156903"/>
    </source>
</evidence>
<evidence type="ECO:0000313" key="3">
    <source>
        <dbReference type="EMBL" id="GLS14736.1"/>
    </source>
</evidence>
<gene>
    <name evidence="3" type="ORF">GCM10007935_21680</name>
</gene>
<name>A0ABQ6C8Y2_9BURK</name>
<proteinExistence type="predicted"/>